<evidence type="ECO:0000256" key="6">
    <source>
        <dbReference type="ARBA" id="ARBA00022676"/>
    </source>
</evidence>
<keyword evidence="6 9" id="KW-0328">Glycosyltransferase</keyword>
<proteinExistence type="inferred from homology"/>
<keyword evidence="12" id="KW-1185">Reference proteome</keyword>
<evidence type="ECO:0000256" key="7">
    <source>
        <dbReference type="ARBA" id="ARBA00022679"/>
    </source>
</evidence>
<protein>
    <recommendedName>
        <fullName evidence="9">Purine nucleoside phosphorylase</fullName>
        <ecNumber evidence="9">2.4.2.1</ecNumber>
    </recommendedName>
    <alternativeName>
        <fullName evidence="9">Inosine-guanosine phosphorylase</fullName>
    </alternativeName>
</protein>
<dbReference type="NCBIfam" id="TIGR01697">
    <property type="entry name" value="PNPH-PUNA-XAPA"/>
    <property type="match status" value="1"/>
</dbReference>
<evidence type="ECO:0000256" key="2">
    <source>
        <dbReference type="ARBA" id="ARBA00005058"/>
    </source>
</evidence>
<dbReference type="InterPro" id="IPR000845">
    <property type="entry name" value="Nucleoside_phosphorylase_d"/>
</dbReference>
<evidence type="ECO:0000313" key="11">
    <source>
        <dbReference type="EMBL" id="MCM1992760.1"/>
    </source>
</evidence>
<dbReference type="GO" id="GO:0009116">
    <property type="term" value="P:nucleoside metabolic process"/>
    <property type="evidence" value="ECO:0007669"/>
    <property type="project" value="InterPro"/>
</dbReference>
<evidence type="ECO:0000256" key="4">
    <source>
        <dbReference type="ARBA" id="ARBA00011233"/>
    </source>
</evidence>
<dbReference type="NCBIfam" id="TIGR01700">
    <property type="entry name" value="PNPH"/>
    <property type="match status" value="1"/>
</dbReference>
<evidence type="ECO:0000256" key="1">
    <source>
        <dbReference type="ARBA" id="ARBA00002678"/>
    </source>
</evidence>
<gene>
    <name evidence="11" type="ORF">KDK92_23835</name>
</gene>
<organism evidence="11 12">
    <name type="scientific">Oceanirhabdus seepicola</name>
    <dbReference type="NCBI Taxonomy" id="2828781"/>
    <lineage>
        <taxon>Bacteria</taxon>
        <taxon>Bacillati</taxon>
        <taxon>Bacillota</taxon>
        <taxon>Clostridia</taxon>
        <taxon>Eubacteriales</taxon>
        <taxon>Clostridiaceae</taxon>
        <taxon>Oceanirhabdus</taxon>
    </lineage>
</organism>
<sequence>MDLIKQIIEAREFIKSKYDGKLDVAVILGSGLGKLASEIENKITIKYSDIPGFPESTVAGHAGELIIGDVNGKKILAMNGRFHFYEGHDMSTVVFPVRVIKYLGVEKIIVTNAAGGMNPEFEAADLMLITDHINMMGGNPLIGANYDELGPRFPDMSEAYNKELRTLAKGCAKELGITLREGVYVPVSGPNYESPSELKMLRLIGGDAVGMSTVPEVIAANHMSMKVLGISCITDMAIAEGLEPLEHSTVVANANRAANNFVSLVKEIIKMM</sequence>
<evidence type="ECO:0000256" key="3">
    <source>
        <dbReference type="ARBA" id="ARBA00006751"/>
    </source>
</evidence>
<comment type="function">
    <text evidence="1">The purine nucleoside phosphorylases catalyze the phosphorolytic breakdown of the N-glycosidic bond in the beta-(deoxy)ribonucleoside molecules, with the formation of the corresponding free purine bases and pentose-1-phosphate. Cleaves guanosine, inosine, 2'-deoxyguanosine and 2'-deoxyinosine.</text>
</comment>
<keyword evidence="7 9" id="KW-0808">Transferase</keyword>
<dbReference type="FunFam" id="3.40.50.1580:FF:000010">
    <property type="entry name" value="Purine nucleoside phosphorylase"/>
    <property type="match status" value="1"/>
</dbReference>
<name>A0A9J6PEN9_9CLOT</name>
<dbReference type="EMBL" id="JAGSOJ010000007">
    <property type="protein sequence ID" value="MCM1992760.1"/>
    <property type="molecule type" value="Genomic_DNA"/>
</dbReference>
<dbReference type="InterPro" id="IPR011270">
    <property type="entry name" value="Pur_Nuc_Pase_Ino/Guo-sp"/>
</dbReference>
<dbReference type="RefSeq" id="WP_250861929.1">
    <property type="nucleotide sequence ID" value="NZ_JAGSOJ010000007.1"/>
</dbReference>
<evidence type="ECO:0000256" key="8">
    <source>
        <dbReference type="ARBA" id="ARBA00048556"/>
    </source>
</evidence>
<reference evidence="11" key="2">
    <citation type="submission" date="2021-04" db="EMBL/GenBank/DDBJ databases">
        <authorList>
            <person name="Dong X."/>
        </authorList>
    </citation>
    <scope>NUCLEOTIDE SEQUENCE</scope>
    <source>
        <strain evidence="11">ZWT</strain>
    </source>
</reference>
<dbReference type="GO" id="GO:0005737">
    <property type="term" value="C:cytoplasm"/>
    <property type="evidence" value="ECO:0007669"/>
    <property type="project" value="TreeGrafter"/>
</dbReference>
<dbReference type="PANTHER" id="PTHR11904:SF9">
    <property type="entry name" value="PURINE NUCLEOSIDE PHOSPHORYLASE-RELATED"/>
    <property type="match status" value="1"/>
</dbReference>
<dbReference type="PROSITE" id="PS01240">
    <property type="entry name" value="PNP_MTAP_2"/>
    <property type="match status" value="1"/>
</dbReference>
<evidence type="ECO:0000313" key="12">
    <source>
        <dbReference type="Proteomes" id="UP001056429"/>
    </source>
</evidence>
<comment type="pathway">
    <text evidence="2 9">Purine metabolism; purine nucleoside salvage.</text>
</comment>
<evidence type="ECO:0000256" key="5">
    <source>
        <dbReference type="ARBA" id="ARBA00022553"/>
    </source>
</evidence>
<evidence type="ECO:0000259" key="10">
    <source>
        <dbReference type="Pfam" id="PF01048"/>
    </source>
</evidence>
<dbReference type="Gene3D" id="3.40.50.1580">
    <property type="entry name" value="Nucleoside phosphorylase domain"/>
    <property type="match status" value="1"/>
</dbReference>
<dbReference type="SUPFAM" id="SSF53167">
    <property type="entry name" value="Purine and uridine phosphorylases"/>
    <property type="match status" value="1"/>
</dbReference>
<comment type="caution">
    <text evidence="11">The sequence shown here is derived from an EMBL/GenBank/DDBJ whole genome shotgun (WGS) entry which is preliminary data.</text>
</comment>
<keyword evidence="5" id="KW-0597">Phosphoprotein</keyword>
<dbReference type="InterPro" id="IPR018099">
    <property type="entry name" value="Purine_phosphorylase-2_CS"/>
</dbReference>
<comment type="subunit">
    <text evidence="4">Homotrimer.</text>
</comment>
<dbReference type="CDD" id="cd09009">
    <property type="entry name" value="PNP-EcPNPII_like"/>
    <property type="match status" value="1"/>
</dbReference>
<dbReference type="Proteomes" id="UP001056429">
    <property type="component" value="Unassembled WGS sequence"/>
</dbReference>
<feature type="domain" description="Nucleoside phosphorylase" evidence="10">
    <location>
        <begin position="24"/>
        <end position="270"/>
    </location>
</feature>
<dbReference type="InterPro" id="IPR035994">
    <property type="entry name" value="Nucleoside_phosphorylase_sf"/>
</dbReference>
<dbReference type="InterPro" id="IPR011268">
    <property type="entry name" value="Purine_phosphorylase"/>
</dbReference>
<dbReference type="AlphaFoldDB" id="A0A9J6PEN9"/>
<dbReference type="EC" id="2.4.2.1" evidence="9"/>
<dbReference type="GO" id="GO:0004731">
    <property type="term" value="F:purine-nucleoside phosphorylase activity"/>
    <property type="evidence" value="ECO:0007669"/>
    <property type="project" value="UniProtKB-EC"/>
</dbReference>
<dbReference type="PANTHER" id="PTHR11904">
    <property type="entry name" value="METHYLTHIOADENOSINE/PURINE NUCLEOSIDE PHOSPHORYLASE"/>
    <property type="match status" value="1"/>
</dbReference>
<comment type="similarity">
    <text evidence="3 9">Belongs to the PNP/MTAP phosphorylase family.</text>
</comment>
<accession>A0A9J6PEN9</accession>
<reference evidence="11" key="1">
    <citation type="journal article" date="2021" name="mSystems">
        <title>Bacteria and Archaea Synergistically Convert Glycine Betaine to Biogenic Methane in the Formosa Cold Seep of the South China Sea.</title>
        <authorList>
            <person name="Li L."/>
            <person name="Zhang W."/>
            <person name="Zhang S."/>
            <person name="Song L."/>
            <person name="Sun Q."/>
            <person name="Zhang H."/>
            <person name="Xiang H."/>
            <person name="Dong X."/>
        </authorList>
    </citation>
    <scope>NUCLEOTIDE SEQUENCE</scope>
    <source>
        <strain evidence="11">ZWT</strain>
    </source>
</reference>
<dbReference type="NCBIfam" id="NF006054">
    <property type="entry name" value="PRK08202.1"/>
    <property type="match status" value="1"/>
</dbReference>
<comment type="catalytic activity">
    <reaction evidence="8">
        <text>a purine 2'-deoxy-D-ribonucleoside + phosphate = a purine nucleobase + 2-deoxy-alpha-D-ribose 1-phosphate</text>
        <dbReference type="Rhea" id="RHEA:36431"/>
        <dbReference type="ChEBI" id="CHEBI:26386"/>
        <dbReference type="ChEBI" id="CHEBI:43474"/>
        <dbReference type="ChEBI" id="CHEBI:57259"/>
        <dbReference type="ChEBI" id="CHEBI:142361"/>
        <dbReference type="EC" id="2.4.2.1"/>
    </reaction>
</comment>
<evidence type="ECO:0000256" key="9">
    <source>
        <dbReference type="PIRNR" id="PIRNR000477"/>
    </source>
</evidence>
<dbReference type="PIRSF" id="PIRSF000477">
    <property type="entry name" value="PurNPase"/>
    <property type="match status" value="1"/>
</dbReference>
<dbReference type="Pfam" id="PF01048">
    <property type="entry name" value="PNP_UDP_1"/>
    <property type="match status" value="1"/>
</dbReference>